<dbReference type="Gene3D" id="3.90.70.80">
    <property type="match status" value="1"/>
</dbReference>
<dbReference type="AlphaFoldDB" id="A0A0W0X1R9"/>
<dbReference type="OrthoDB" id="5634175at2"/>
<keyword evidence="2" id="KW-1185">Reference proteome</keyword>
<protein>
    <recommendedName>
        <fullName evidence="3">OTU domain-containing protein</fullName>
    </recommendedName>
</protein>
<evidence type="ECO:0000313" key="1">
    <source>
        <dbReference type="EMBL" id="KTD38511.1"/>
    </source>
</evidence>
<dbReference type="Proteomes" id="UP000054725">
    <property type="component" value="Unassembled WGS sequence"/>
</dbReference>
<dbReference type="PATRIC" id="fig|45070.6.peg.615"/>
<dbReference type="CDD" id="cd22744">
    <property type="entry name" value="OTU"/>
    <property type="match status" value="1"/>
</dbReference>
<evidence type="ECO:0008006" key="3">
    <source>
        <dbReference type="Google" id="ProtNLM"/>
    </source>
</evidence>
<sequence>MRSKSGFFKTNVTAGAPLYQTVSKPKPSFVDVGGTGDCGFRGAAAAMLSHCGDEPARDNQALAKYILELHAAYFLQQPIPDRLMTPVEHLAKLTEAPHNRAKFVLELSHALRQETVNELCRFPHKYPGAFVSENENTDPTSMRKRDTWIDESAIFALSNVTKIPVAVQVVEPGKELHKSFKYNEDWKEAIGSPITLQLQNKHYLPLVSNPEQFALLNPNKAILGVHHVQAAEPINQPSPKDPELSEILAKIEQADRALIKEYEDTLRRLELMVKNGELTQEDLLNIYIEGMKKSDYLEGRVDQVAAEHGNQDFFRKAIDRARKGVEPVSMPEGNFDDQITKELVHAIARGISIGHLSHSVYENVEKTPSFKVS</sequence>
<evidence type="ECO:0000313" key="2">
    <source>
        <dbReference type="Proteomes" id="UP000054725"/>
    </source>
</evidence>
<gene>
    <name evidence="1" type="ORF">Lnau_0580</name>
</gene>
<dbReference type="EMBL" id="LNYO01000008">
    <property type="protein sequence ID" value="KTD38511.1"/>
    <property type="molecule type" value="Genomic_DNA"/>
</dbReference>
<name>A0A0W0X1R9_9GAMM</name>
<dbReference type="RefSeq" id="WP_058503654.1">
    <property type="nucleotide sequence ID" value="NZ_CAAAIF010000023.1"/>
</dbReference>
<organism evidence="1 2">
    <name type="scientific">Legionella nautarum</name>
    <dbReference type="NCBI Taxonomy" id="45070"/>
    <lineage>
        <taxon>Bacteria</taxon>
        <taxon>Pseudomonadati</taxon>
        <taxon>Pseudomonadota</taxon>
        <taxon>Gammaproteobacteria</taxon>
        <taxon>Legionellales</taxon>
        <taxon>Legionellaceae</taxon>
        <taxon>Legionella</taxon>
    </lineage>
</organism>
<accession>A0A0W0X1R9</accession>
<dbReference type="SUPFAM" id="SSF54001">
    <property type="entry name" value="Cysteine proteinases"/>
    <property type="match status" value="1"/>
</dbReference>
<proteinExistence type="predicted"/>
<comment type="caution">
    <text evidence="1">The sequence shown here is derived from an EMBL/GenBank/DDBJ whole genome shotgun (WGS) entry which is preliminary data.</text>
</comment>
<reference evidence="1 2" key="1">
    <citation type="submission" date="2015-11" db="EMBL/GenBank/DDBJ databases">
        <title>Genomic analysis of 38 Legionella species identifies large and diverse effector repertoires.</title>
        <authorList>
            <person name="Burstein D."/>
            <person name="Amaro F."/>
            <person name="Zusman T."/>
            <person name="Lifshitz Z."/>
            <person name="Cohen O."/>
            <person name="Gilbert J.A."/>
            <person name="Pupko T."/>
            <person name="Shuman H.A."/>
            <person name="Segal G."/>
        </authorList>
    </citation>
    <scope>NUCLEOTIDE SEQUENCE [LARGE SCALE GENOMIC DNA]</scope>
    <source>
        <strain evidence="1 2">ATCC 49506</strain>
    </source>
</reference>
<dbReference type="InterPro" id="IPR038765">
    <property type="entry name" value="Papain-like_cys_pep_sf"/>
</dbReference>